<name>A0A3B3H9W9_ORYLA</name>
<feature type="region of interest" description="Disordered" evidence="1">
    <location>
        <begin position="1"/>
        <end position="20"/>
    </location>
</feature>
<reference evidence="2 3" key="1">
    <citation type="journal article" date="2007" name="Nature">
        <title>The medaka draft genome and insights into vertebrate genome evolution.</title>
        <authorList>
            <person name="Kasahara M."/>
            <person name="Naruse K."/>
            <person name="Sasaki S."/>
            <person name="Nakatani Y."/>
            <person name="Qu W."/>
            <person name="Ahsan B."/>
            <person name="Yamada T."/>
            <person name="Nagayasu Y."/>
            <person name="Doi K."/>
            <person name="Kasai Y."/>
            <person name="Jindo T."/>
            <person name="Kobayashi D."/>
            <person name="Shimada A."/>
            <person name="Toyoda A."/>
            <person name="Kuroki Y."/>
            <person name="Fujiyama A."/>
            <person name="Sasaki T."/>
            <person name="Shimizu A."/>
            <person name="Asakawa S."/>
            <person name="Shimizu N."/>
            <person name="Hashimoto S."/>
            <person name="Yang J."/>
            <person name="Lee Y."/>
            <person name="Matsushima K."/>
            <person name="Sugano S."/>
            <person name="Sakaizumi M."/>
            <person name="Narita T."/>
            <person name="Ohishi K."/>
            <person name="Haga S."/>
            <person name="Ohta F."/>
            <person name="Nomoto H."/>
            <person name="Nogata K."/>
            <person name="Morishita T."/>
            <person name="Endo T."/>
            <person name="Shin-I T."/>
            <person name="Takeda H."/>
            <person name="Morishita S."/>
            <person name="Kohara Y."/>
        </authorList>
    </citation>
    <scope>NUCLEOTIDE SEQUENCE [LARGE SCALE GENOMIC DNA]</scope>
    <source>
        <strain evidence="2 3">Hd-rR</strain>
    </source>
</reference>
<feature type="region of interest" description="Disordered" evidence="1">
    <location>
        <begin position="61"/>
        <end position="84"/>
    </location>
</feature>
<dbReference type="InParanoid" id="A0A3B3H9W9"/>
<dbReference type="Ensembl" id="ENSORLT00000029125.1">
    <property type="protein sequence ID" value="ENSORLP00000028734.1"/>
    <property type="gene ID" value="ENSORLG00000023925.1"/>
</dbReference>
<sequence>EPPVQGGEQASPEEEEPLADRFPTVYSLHVTAGSALDYTESCVQHSHRRAAGVCAGGAWLEQSSRGGSGDCPVDKLTPGLRRPW</sequence>
<evidence type="ECO:0000256" key="1">
    <source>
        <dbReference type="SAM" id="MobiDB-lite"/>
    </source>
</evidence>
<evidence type="ECO:0000313" key="3">
    <source>
        <dbReference type="Proteomes" id="UP000001038"/>
    </source>
</evidence>
<dbReference type="Bgee" id="ENSORLG00000023925">
    <property type="expression patterns" value="Expressed in gonad and 3 other cell types or tissues"/>
</dbReference>
<protein>
    <submittedName>
        <fullName evidence="2">Uncharacterized protein</fullName>
    </submittedName>
</protein>
<evidence type="ECO:0000313" key="2">
    <source>
        <dbReference type="Ensembl" id="ENSORLP00000028734.1"/>
    </source>
</evidence>
<reference evidence="2" key="2">
    <citation type="submission" date="2025-08" db="UniProtKB">
        <authorList>
            <consortium name="Ensembl"/>
        </authorList>
    </citation>
    <scope>IDENTIFICATION</scope>
    <source>
        <strain evidence="2">Hd-rR</strain>
    </source>
</reference>
<proteinExistence type="predicted"/>
<dbReference type="AlphaFoldDB" id="A0A3B3H9W9"/>
<keyword evidence="3" id="KW-1185">Reference proteome</keyword>
<dbReference type="Proteomes" id="UP000001038">
    <property type="component" value="Chromosome 18"/>
</dbReference>
<organism evidence="2 3">
    <name type="scientific">Oryzias latipes</name>
    <name type="common">Japanese rice fish</name>
    <name type="synonym">Japanese killifish</name>
    <dbReference type="NCBI Taxonomy" id="8090"/>
    <lineage>
        <taxon>Eukaryota</taxon>
        <taxon>Metazoa</taxon>
        <taxon>Chordata</taxon>
        <taxon>Craniata</taxon>
        <taxon>Vertebrata</taxon>
        <taxon>Euteleostomi</taxon>
        <taxon>Actinopterygii</taxon>
        <taxon>Neopterygii</taxon>
        <taxon>Teleostei</taxon>
        <taxon>Neoteleostei</taxon>
        <taxon>Acanthomorphata</taxon>
        <taxon>Ovalentaria</taxon>
        <taxon>Atherinomorphae</taxon>
        <taxon>Beloniformes</taxon>
        <taxon>Adrianichthyidae</taxon>
        <taxon>Oryziinae</taxon>
        <taxon>Oryzias</taxon>
    </lineage>
</organism>
<accession>A0A3B3H9W9</accession>
<reference evidence="2" key="3">
    <citation type="submission" date="2025-09" db="UniProtKB">
        <authorList>
            <consortium name="Ensembl"/>
        </authorList>
    </citation>
    <scope>IDENTIFICATION</scope>
    <source>
        <strain evidence="2">Hd-rR</strain>
    </source>
</reference>